<dbReference type="AlphaFoldDB" id="A0A7D7YG17"/>
<keyword evidence="2" id="KW-0472">Membrane</keyword>
<organism evidence="3 4">
    <name type="scientific">Mycoplasma tullyi</name>
    <dbReference type="NCBI Taxonomy" id="1612150"/>
    <lineage>
        <taxon>Bacteria</taxon>
        <taxon>Bacillati</taxon>
        <taxon>Mycoplasmatota</taxon>
        <taxon>Mollicutes</taxon>
        <taxon>Mycoplasmataceae</taxon>
        <taxon>Mycoplasma</taxon>
    </lineage>
</organism>
<feature type="transmembrane region" description="Helical" evidence="2">
    <location>
        <begin position="387"/>
        <end position="414"/>
    </location>
</feature>
<accession>A0A7D7YG17</accession>
<keyword evidence="2" id="KW-0812">Transmembrane</keyword>
<protein>
    <submittedName>
        <fullName evidence="3">Uncharacterized protein</fullName>
    </submittedName>
</protein>
<evidence type="ECO:0000313" key="4">
    <source>
        <dbReference type="Proteomes" id="UP000514704"/>
    </source>
</evidence>
<feature type="compositionally biased region" description="Basic and acidic residues" evidence="1">
    <location>
        <begin position="298"/>
        <end position="307"/>
    </location>
</feature>
<feature type="compositionally biased region" description="Pro residues" evidence="1">
    <location>
        <begin position="81"/>
        <end position="91"/>
    </location>
</feature>
<feature type="compositionally biased region" description="Low complexity" evidence="1">
    <location>
        <begin position="112"/>
        <end position="165"/>
    </location>
</feature>
<feature type="region of interest" description="Disordered" evidence="1">
    <location>
        <begin position="69"/>
        <end position="317"/>
    </location>
</feature>
<gene>
    <name evidence="3" type="ORF">H3143_02980</name>
</gene>
<keyword evidence="4" id="KW-1185">Reference proteome</keyword>
<reference evidence="3 4" key="1">
    <citation type="journal article" date="2017" name="Int. J. Syst. Evol. Microbiol.">
        <title>Mycoplasma tullyi sp. nov., isolated from penguins of the genus Spheniscus.</title>
        <authorList>
            <person name="Yavari C.A."/>
            <person name="Ramirez A.S."/>
            <person name="Nicholas R.A.J."/>
            <person name="Radford A.D."/>
            <person name="Darby A.C."/>
            <person name="Bradbury J.M."/>
        </authorList>
    </citation>
    <scope>NUCLEOTIDE SEQUENCE [LARGE SCALE GENOMIC DNA]</scope>
    <source>
        <strain evidence="3 4">56A97T</strain>
    </source>
</reference>
<evidence type="ECO:0000313" key="3">
    <source>
        <dbReference type="EMBL" id="QMT98439.1"/>
    </source>
</evidence>
<sequence length="512" mass="56529">MSYFLINLIYSNISCSKYMNQKTNPALDKNSNLQQVIRPSVNLANKQPAGPNNNIYQAQAQIVRTNAKKEGVPAANRMPAKPAPGLNPQPQQPNAKVGPNPNPNGPRPNPNPQNRLPSQPGNLNPNNLNRNLNPRPNPNLNGQPLNNNRTINPNPNPNNTLNILNKLGTGPKPGQQPRTPQSANQQPLNQPKPNPKPASSLRDFVPQDETTSVDEEAQNEAPITSLRDFSNNQNQQASLKDLNSSLSEQSSPSQNEPSATEQAPAVETQPAEEVKQEEPAVSPEPEPTEEVQPTAETKPTDKVEPTKKVATHPSGMTLEEFMRKKQATNLVPVDEAELEKQQEKKESKAVLAVTQQTVQQEEPTADYEVSRFDNQYEIWRLTRLKKFGIGSIFVGIFSLLLSLGVLALAVLFILHHFKVLDITTTLKISLDMFNAILVAVVIVYVVVSSTYRFLALACVLTSSQIGSLKKVYSYDFDSLKTFLSFSVFFEIVSLVSYPVLLSRISKAIKLLE</sequence>
<evidence type="ECO:0000256" key="1">
    <source>
        <dbReference type="SAM" id="MobiDB-lite"/>
    </source>
</evidence>
<keyword evidence="2" id="KW-1133">Transmembrane helix</keyword>
<proteinExistence type="predicted"/>
<feature type="compositionally biased region" description="Low complexity" evidence="1">
    <location>
        <begin position="242"/>
        <end position="258"/>
    </location>
</feature>
<evidence type="ECO:0000256" key="2">
    <source>
        <dbReference type="SAM" id="Phobius"/>
    </source>
</evidence>
<dbReference type="Proteomes" id="UP000514704">
    <property type="component" value="Chromosome"/>
</dbReference>
<feature type="transmembrane region" description="Helical" evidence="2">
    <location>
        <begin position="435"/>
        <end position="462"/>
    </location>
</feature>
<dbReference type="EMBL" id="CP059674">
    <property type="protein sequence ID" value="QMT98439.1"/>
    <property type="molecule type" value="Genomic_DNA"/>
</dbReference>
<feature type="compositionally biased region" description="Polar residues" evidence="1">
    <location>
        <begin position="227"/>
        <end position="238"/>
    </location>
</feature>
<feature type="transmembrane region" description="Helical" evidence="2">
    <location>
        <begin position="482"/>
        <end position="501"/>
    </location>
</feature>
<feature type="compositionally biased region" description="Pro residues" evidence="1">
    <location>
        <begin position="100"/>
        <end position="111"/>
    </location>
</feature>
<dbReference type="KEGG" id="mtuy:H3143_02980"/>
<name>A0A7D7YG17_9MOLU</name>